<comment type="catalytic activity">
    <reaction evidence="10">
        <text>L-arginine + 2-oxoglutarate + O2 = guanidine + L-glutamate 5-semialdehyde + succinate + CO2</text>
        <dbReference type="Rhea" id="RHEA:31535"/>
        <dbReference type="ChEBI" id="CHEBI:15379"/>
        <dbReference type="ChEBI" id="CHEBI:16526"/>
        <dbReference type="ChEBI" id="CHEBI:16810"/>
        <dbReference type="ChEBI" id="CHEBI:30031"/>
        <dbReference type="ChEBI" id="CHEBI:30087"/>
        <dbReference type="ChEBI" id="CHEBI:32682"/>
        <dbReference type="ChEBI" id="CHEBI:58066"/>
        <dbReference type="EC" id="1.14.20.7"/>
    </reaction>
</comment>
<keyword evidence="13" id="KW-0223">Dioxygenase</keyword>
<evidence type="ECO:0000256" key="1">
    <source>
        <dbReference type="ARBA" id="ARBA00001954"/>
    </source>
</evidence>
<feature type="domain" description="Fe2OG dioxygenase" evidence="12">
    <location>
        <begin position="181"/>
        <end position="284"/>
    </location>
</feature>
<dbReference type="AlphaFoldDB" id="A0A3N1LIP3"/>
<comment type="cofactor">
    <cofactor evidence="1">
        <name>Fe(2+)</name>
        <dbReference type="ChEBI" id="CHEBI:29033"/>
    </cofactor>
</comment>
<comment type="similarity">
    <text evidence="11">Belongs to the iron/ascorbate-dependent oxidoreductase family.</text>
</comment>
<organism evidence="13 14">
    <name type="scientific">Stella humosa</name>
    <dbReference type="NCBI Taxonomy" id="94"/>
    <lineage>
        <taxon>Bacteria</taxon>
        <taxon>Pseudomonadati</taxon>
        <taxon>Pseudomonadota</taxon>
        <taxon>Alphaproteobacteria</taxon>
        <taxon>Rhodospirillales</taxon>
        <taxon>Stellaceae</taxon>
        <taxon>Stella</taxon>
    </lineage>
</organism>
<evidence type="ECO:0000313" key="13">
    <source>
        <dbReference type="EMBL" id="ROP90698.1"/>
    </source>
</evidence>
<dbReference type="SUPFAM" id="SSF51197">
    <property type="entry name" value="Clavaminate synthase-like"/>
    <property type="match status" value="1"/>
</dbReference>
<evidence type="ECO:0000256" key="8">
    <source>
        <dbReference type="ARBA" id="ARBA00031282"/>
    </source>
</evidence>
<keyword evidence="11" id="KW-0479">Metal-binding</keyword>
<evidence type="ECO:0000256" key="11">
    <source>
        <dbReference type="RuleBase" id="RU003682"/>
    </source>
</evidence>
<evidence type="ECO:0000313" key="14">
    <source>
        <dbReference type="Proteomes" id="UP000278222"/>
    </source>
</evidence>
<dbReference type="EC" id="1.14.20.7" evidence="3"/>
<dbReference type="Pfam" id="PF03171">
    <property type="entry name" value="2OG-FeII_Oxy"/>
    <property type="match status" value="1"/>
</dbReference>
<sequence length="346" mass="38154">MLPQARAPHPGEIAIIDLADIDSPDPAKRARLAEEVAKASREVGFFYIVNHGIPAASVGRMFQSAEEFFSLPADDKNAVSISRSKLFRGYIPPNHIGVDQKLKANLQEAFQIHLDLPADDPDVAAGKPMHGPNPWPAAMPSLKPDMTAYQGQLWSLGQRMLPLFALGLGLPEDAFSPYFTKPMIMLRILHYPPQAPDDSTESIGTRAHTDTGVFTILAQDTVGGLEILTKGGDWMTVPPIPDSYVVNIGEMMKAWSDAIFSSTPHRVVNRYGLERYSVPFFVNPDYDTIFKPLVTNPAPTDLPQFHSSLDRTKNIKIGEWMVDLYSRIYPSPYKTAAAEKPLAAAQ</sequence>
<dbReference type="RefSeq" id="WP_170216482.1">
    <property type="nucleotide sequence ID" value="NZ_AP019700.1"/>
</dbReference>
<evidence type="ECO:0000256" key="3">
    <source>
        <dbReference type="ARBA" id="ARBA00012293"/>
    </source>
</evidence>
<dbReference type="PROSITE" id="PS51471">
    <property type="entry name" value="FE2OG_OXY"/>
    <property type="match status" value="1"/>
</dbReference>
<dbReference type="GO" id="GO:0051213">
    <property type="term" value="F:dioxygenase activity"/>
    <property type="evidence" value="ECO:0007669"/>
    <property type="project" value="UniProtKB-KW"/>
</dbReference>
<comment type="caution">
    <text evidence="13">The sequence shown here is derived from an EMBL/GenBank/DDBJ whole genome shotgun (WGS) entry which is preliminary data.</text>
</comment>
<comment type="pathway">
    <text evidence="2">Alkene biosynthesis; ethylene biosynthesis via 2-oxoglutarate.</text>
</comment>
<evidence type="ECO:0000256" key="2">
    <source>
        <dbReference type="ARBA" id="ARBA00004767"/>
    </source>
</evidence>
<dbReference type="InterPro" id="IPR044861">
    <property type="entry name" value="IPNS-like_FE2OG_OXY"/>
</dbReference>
<gene>
    <name evidence="13" type="ORF">EDC65_2554</name>
</gene>
<evidence type="ECO:0000259" key="12">
    <source>
        <dbReference type="PROSITE" id="PS51471"/>
    </source>
</evidence>
<dbReference type="Proteomes" id="UP000278222">
    <property type="component" value="Unassembled WGS sequence"/>
</dbReference>
<dbReference type="InterPro" id="IPR050231">
    <property type="entry name" value="Iron_ascorbate_oxido_reductase"/>
</dbReference>
<dbReference type="InterPro" id="IPR026992">
    <property type="entry name" value="DIOX_N"/>
</dbReference>
<evidence type="ECO:0000256" key="9">
    <source>
        <dbReference type="ARBA" id="ARBA00047725"/>
    </source>
</evidence>
<keyword evidence="11" id="KW-0408">Iron</keyword>
<dbReference type="InterPro" id="IPR005123">
    <property type="entry name" value="Oxoglu/Fe-dep_dioxygenase_dom"/>
</dbReference>
<dbReference type="PANTHER" id="PTHR47990">
    <property type="entry name" value="2-OXOGLUTARATE (2OG) AND FE(II)-DEPENDENT OXYGENASE SUPERFAMILY PROTEIN-RELATED"/>
    <property type="match status" value="1"/>
</dbReference>
<keyword evidence="14" id="KW-1185">Reference proteome</keyword>
<reference evidence="13 14" key="1">
    <citation type="submission" date="2018-11" db="EMBL/GenBank/DDBJ databases">
        <title>Genomic Encyclopedia of Type Strains, Phase IV (KMG-IV): sequencing the most valuable type-strain genomes for metagenomic binning, comparative biology and taxonomic classification.</title>
        <authorList>
            <person name="Goeker M."/>
        </authorList>
    </citation>
    <scope>NUCLEOTIDE SEQUENCE [LARGE SCALE GENOMIC DNA]</scope>
    <source>
        <strain evidence="13 14">DSM 5900</strain>
    </source>
</reference>
<evidence type="ECO:0000256" key="5">
    <source>
        <dbReference type="ARBA" id="ARBA00019045"/>
    </source>
</evidence>
<evidence type="ECO:0000256" key="7">
    <source>
        <dbReference type="ARBA" id="ARBA00031011"/>
    </source>
</evidence>
<dbReference type="GO" id="GO:0102276">
    <property type="term" value="F:2-oxoglutarate oxygenase/decarboxylase (ethylene-forming) activity"/>
    <property type="evidence" value="ECO:0007669"/>
    <property type="project" value="UniProtKB-EC"/>
</dbReference>
<dbReference type="EC" id="1.13.12.19" evidence="4"/>
<dbReference type="Gene3D" id="2.60.120.330">
    <property type="entry name" value="B-lactam Antibiotic, Isopenicillin N Synthase, Chain"/>
    <property type="match status" value="1"/>
</dbReference>
<dbReference type="InterPro" id="IPR027443">
    <property type="entry name" value="IPNS-like_sf"/>
</dbReference>
<dbReference type="EMBL" id="RJKX01000014">
    <property type="protein sequence ID" value="ROP90698.1"/>
    <property type="molecule type" value="Genomic_DNA"/>
</dbReference>
<evidence type="ECO:0000256" key="10">
    <source>
        <dbReference type="ARBA" id="ARBA00049359"/>
    </source>
</evidence>
<dbReference type="Pfam" id="PF14226">
    <property type="entry name" value="DIOX_N"/>
    <property type="match status" value="1"/>
</dbReference>
<dbReference type="GO" id="GO:0046872">
    <property type="term" value="F:metal ion binding"/>
    <property type="evidence" value="ECO:0007669"/>
    <property type="project" value="UniProtKB-KW"/>
</dbReference>
<comment type="catalytic activity">
    <reaction evidence="9">
        <text>2-oxoglutarate + O2 + 2 H(+) = ethene + 3 CO2 + H2O</text>
        <dbReference type="Rhea" id="RHEA:31523"/>
        <dbReference type="ChEBI" id="CHEBI:15377"/>
        <dbReference type="ChEBI" id="CHEBI:15378"/>
        <dbReference type="ChEBI" id="CHEBI:15379"/>
        <dbReference type="ChEBI" id="CHEBI:16526"/>
        <dbReference type="ChEBI" id="CHEBI:16810"/>
        <dbReference type="ChEBI" id="CHEBI:18153"/>
        <dbReference type="EC" id="1.13.12.19"/>
    </reaction>
</comment>
<protein>
    <recommendedName>
        <fullName evidence="5">2-oxoglutarate-dependent ethylene/succinate-forming enzyme</fullName>
        <ecNumber evidence="4">1.13.12.19</ecNumber>
        <ecNumber evidence="3">1.14.20.7</ecNumber>
    </recommendedName>
    <alternativeName>
        <fullName evidence="7">2-oxoglutarate dioxygenase (ethylene-forming)</fullName>
    </alternativeName>
    <alternativeName>
        <fullName evidence="8">2-oxoglutarate/L-arginine monooxygenase/decarboxylase (succinate-forming)</fullName>
    </alternativeName>
</protein>
<keyword evidence="11" id="KW-0560">Oxidoreductase</keyword>
<name>A0A3N1LIP3_9PROT</name>
<accession>A0A3N1LIP3</accession>
<proteinExistence type="inferred from homology"/>
<dbReference type="PRINTS" id="PR00682">
    <property type="entry name" value="IPNSYNTHASE"/>
</dbReference>
<evidence type="ECO:0000256" key="4">
    <source>
        <dbReference type="ARBA" id="ARBA00012531"/>
    </source>
</evidence>
<dbReference type="GO" id="GO:0009693">
    <property type="term" value="P:ethylene biosynthetic process"/>
    <property type="evidence" value="ECO:0007669"/>
    <property type="project" value="UniProtKB-KW"/>
</dbReference>
<keyword evidence="6" id="KW-0266">Ethylene biosynthesis</keyword>
<evidence type="ECO:0000256" key="6">
    <source>
        <dbReference type="ARBA" id="ARBA00022666"/>
    </source>
</evidence>